<reference evidence="1" key="1">
    <citation type="submission" date="2018-02" db="EMBL/GenBank/DDBJ databases">
        <title>The genomes of Aspergillus section Nigri reveals drivers in fungal speciation.</title>
        <authorList>
            <consortium name="DOE Joint Genome Institute"/>
            <person name="Vesth T.C."/>
            <person name="Nybo J."/>
            <person name="Theobald S."/>
            <person name="Brandl J."/>
            <person name="Frisvad J.C."/>
            <person name="Nielsen K.F."/>
            <person name="Lyhne E.K."/>
            <person name="Kogle M.E."/>
            <person name="Kuo A."/>
            <person name="Riley R."/>
            <person name="Clum A."/>
            <person name="Nolan M."/>
            <person name="Lipzen A."/>
            <person name="Salamov A."/>
            <person name="Henrissat B."/>
            <person name="Wiebenga A."/>
            <person name="De vries R.P."/>
            <person name="Grigoriev I.V."/>
            <person name="Mortensen U.H."/>
            <person name="Andersen M.R."/>
            <person name="Baker S.E."/>
        </authorList>
    </citation>
    <scope>NUCLEOTIDE SEQUENCE</scope>
    <source>
        <strain evidence="1">CBS 115574</strain>
    </source>
</reference>
<dbReference type="Proteomes" id="UP000249748">
    <property type="component" value="Unassembled WGS sequence"/>
</dbReference>
<gene>
    <name evidence="1" type="ORF">BO79DRAFT_287893</name>
</gene>
<name>A0ACD1ICZ7_9EURO</name>
<protein>
    <submittedName>
        <fullName evidence="1">Uncharacterized protein</fullName>
    </submittedName>
</protein>
<sequence length="116" mass="13089">MDRSVATPFSRVHPDPFATPQRARFTSQYFILHTGYYERIAQQGQQKLFLFGKEPVVWRLDGLGLPAIEATLPLTNHSTTNAALIWQATRIAPFRFAREDLTGLLGLENFSAIVGR</sequence>
<dbReference type="EMBL" id="KZ824551">
    <property type="protein sequence ID" value="RAK88438.1"/>
    <property type="molecule type" value="Genomic_DNA"/>
</dbReference>
<accession>A0ACD1ICZ7</accession>
<evidence type="ECO:0000313" key="1">
    <source>
        <dbReference type="EMBL" id="RAK88438.1"/>
    </source>
</evidence>
<keyword evidence="2" id="KW-1185">Reference proteome</keyword>
<evidence type="ECO:0000313" key="2">
    <source>
        <dbReference type="Proteomes" id="UP000249748"/>
    </source>
</evidence>
<proteinExistence type="predicted"/>
<organism evidence="1 2">
    <name type="scientific">Aspergillus costaricaensis CBS 115574</name>
    <dbReference type="NCBI Taxonomy" id="1448317"/>
    <lineage>
        <taxon>Eukaryota</taxon>
        <taxon>Fungi</taxon>
        <taxon>Dikarya</taxon>
        <taxon>Ascomycota</taxon>
        <taxon>Pezizomycotina</taxon>
        <taxon>Eurotiomycetes</taxon>
        <taxon>Eurotiomycetidae</taxon>
        <taxon>Eurotiales</taxon>
        <taxon>Aspergillaceae</taxon>
        <taxon>Aspergillus</taxon>
        <taxon>Aspergillus subgen. Circumdati</taxon>
    </lineage>
</organism>